<comment type="cofactor">
    <cofactor evidence="1">
        <name>pyridoxal 5'-phosphate</name>
        <dbReference type="ChEBI" id="CHEBI:597326"/>
    </cofactor>
</comment>
<feature type="domain" description="Aminotransferase class I/classII large" evidence="6">
    <location>
        <begin position="44"/>
        <end position="373"/>
    </location>
</feature>
<dbReference type="Pfam" id="PF00155">
    <property type="entry name" value="Aminotran_1_2"/>
    <property type="match status" value="1"/>
</dbReference>
<dbReference type="EC" id="4.4.1.13" evidence="2"/>
<keyword evidence="3" id="KW-0663">Pyridoxal phosphate</keyword>
<dbReference type="PANTHER" id="PTHR43525:SF2">
    <property type="entry name" value="CYSTATHIONINE BETA-LYASE-RELATED"/>
    <property type="match status" value="1"/>
</dbReference>
<dbReference type="EMBL" id="JABCUR010000012">
    <property type="protein sequence ID" value="NMW65895.1"/>
    <property type="molecule type" value="Genomic_DNA"/>
</dbReference>
<evidence type="ECO:0000256" key="5">
    <source>
        <dbReference type="ARBA" id="ARBA00037974"/>
    </source>
</evidence>
<dbReference type="RefSeq" id="WP_004012985.1">
    <property type="nucleotide sequence ID" value="NZ_CAMPNB010000029.1"/>
</dbReference>
<dbReference type="GO" id="GO:0030170">
    <property type="term" value="F:pyridoxal phosphate binding"/>
    <property type="evidence" value="ECO:0007669"/>
    <property type="project" value="InterPro"/>
</dbReference>
<dbReference type="InterPro" id="IPR015422">
    <property type="entry name" value="PyrdxlP-dep_Trfase_small"/>
</dbReference>
<organism evidence="7 8">
    <name type="scientific">Mobiluncus mulieris</name>
    <dbReference type="NCBI Taxonomy" id="2052"/>
    <lineage>
        <taxon>Bacteria</taxon>
        <taxon>Bacillati</taxon>
        <taxon>Actinomycetota</taxon>
        <taxon>Actinomycetes</taxon>
        <taxon>Actinomycetales</taxon>
        <taxon>Actinomycetaceae</taxon>
        <taxon>Mobiluncus</taxon>
    </lineage>
</organism>
<dbReference type="SUPFAM" id="SSF53383">
    <property type="entry name" value="PLP-dependent transferases"/>
    <property type="match status" value="1"/>
</dbReference>
<dbReference type="CDD" id="cd00609">
    <property type="entry name" value="AAT_like"/>
    <property type="match status" value="1"/>
</dbReference>
<evidence type="ECO:0000256" key="1">
    <source>
        <dbReference type="ARBA" id="ARBA00001933"/>
    </source>
</evidence>
<protein>
    <recommendedName>
        <fullName evidence="2">cysteine-S-conjugate beta-lyase</fullName>
        <ecNumber evidence="2">4.4.1.13</ecNumber>
    </recommendedName>
</protein>
<dbReference type="InterPro" id="IPR004839">
    <property type="entry name" value="Aminotransferase_I/II_large"/>
</dbReference>
<dbReference type="Gene3D" id="3.40.640.10">
    <property type="entry name" value="Type I PLP-dependent aspartate aminotransferase-like (Major domain)"/>
    <property type="match status" value="1"/>
</dbReference>
<sequence>MLDFSKVSAAQLREVGSLKWTGKTNPKTGEALMGCWVAEMDFVTAPPVLEALTTAITSGLLGYMPPQLPQNLRTETARLLGERYGWEVEPEAITPVVDVLSILREHITLATSPGEQIVVPTPAYMPFLTIPGQLGRECVQVPSRFIDGQWSLDMVALHEALARPQAKLLILCNPWNPTGRVLSEAELQQVSQLALETGVQVFADEIHAPLTMPGFRHIPFASLSPEVAAVTVTAHAASKGWNLAGLHCAQLVISDANLRQAWQEVATRMSHGATPLGVLATTVAYREGREWLEEVREYLSVNLSQGRDLACQLAPKLQAPALQGTYLQAWDCAAYSDNPVAVAEEQAGVAVNGGTILGDAYPTLLRLNAATPRHLYLEMVQRLASALVASPIAPHEPAAHAVKRVRPL</sequence>
<proteinExistence type="inferred from homology"/>
<evidence type="ECO:0000259" key="6">
    <source>
        <dbReference type="Pfam" id="PF00155"/>
    </source>
</evidence>
<dbReference type="OrthoDB" id="3224382at2"/>
<dbReference type="InterPro" id="IPR015424">
    <property type="entry name" value="PyrdxlP-dep_Trfase"/>
</dbReference>
<dbReference type="GO" id="GO:0047804">
    <property type="term" value="F:cysteine-S-conjugate beta-lyase activity"/>
    <property type="evidence" value="ECO:0007669"/>
    <property type="project" value="UniProtKB-EC"/>
</dbReference>
<keyword evidence="7" id="KW-0808">Transferase</keyword>
<accession>A0A2J9KPM5</accession>
<evidence type="ECO:0000256" key="4">
    <source>
        <dbReference type="ARBA" id="ARBA00023239"/>
    </source>
</evidence>
<dbReference type="PANTHER" id="PTHR43525">
    <property type="entry name" value="PROTEIN MALY"/>
    <property type="match status" value="1"/>
</dbReference>
<dbReference type="Proteomes" id="UP000578252">
    <property type="component" value="Unassembled WGS sequence"/>
</dbReference>
<name>A0A2J9KPM5_9ACTO</name>
<dbReference type="InterPro" id="IPR015421">
    <property type="entry name" value="PyrdxlP-dep_Trfase_major"/>
</dbReference>
<evidence type="ECO:0000313" key="7">
    <source>
        <dbReference type="EMBL" id="NMW65895.1"/>
    </source>
</evidence>
<evidence type="ECO:0000256" key="3">
    <source>
        <dbReference type="ARBA" id="ARBA00022898"/>
    </source>
</evidence>
<comment type="similarity">
    <text evidence="5">Belongs to the class-II pyridoxal-phosphate-dependent aminotransferase family. MalY/PatB cystathionine beta-lyase subfamily.</text>
</comment>
<dbReference type="InterPro" id="IPR051798">
    <property type="entry name" value="Class-II_PLP-Dep_Aminotrans"/>
</dbReference>
<gene>
    <name evidence="7" type="ORF">HHJ78_10345</name>
</gene>
<dbReference type="AlphaFoldDB" id="A0A2J9KPM5"/>
<dbReference type="GO" id="GO:0008483">
    <property type="term" value="F:transaminase activity"/>
    <property type="evidence" value="ECO:0007669"/>
    <property type="project" value="UniProtKB-KW"/>
</dbReference>
<reference evidence="7 8" key="1">
    <citation type="submission" date="2020-04" db="EMBL/GenBank/DDBJ databases">
        <title>Antimicrobial susceptibility and clonality of vaginal-derived multi-drug resistant Mobiluncus isolates in China.</title>
        <authorList>
            <person name="Zhang X."/>
        </authorList>
    </citation>
    <scope>NUCLEOTIDE SEQUENCE [LARGE SCALE GENOMIC DNA]</scope>
    <source>
        <strain evidence="7 8">13</strain>
    </source>
</reference>
<keyword evidence="4" id="KW-0456">Lyase</keyword>
<evidence type="ECO:0000313" key="8">
    <source>
        <dbReference type="Proteomes" id="UP000578252"/>
    </source>
</evidence>
<keyword evidence="7" id="KW-0032">Aminotransferase</keyword>
<comment type="caution">
    <text evidence="7">The sequence shown here is derived from an EMBL/GenBank/DDBJ whole genome shotgun (WGS) entry which is preliminary data.</text>
</comment>
<evidence type="ECO:0000256" key="2">
    <source>
        <dbReference type="ARBA" id="ARBA00012224"/>
    </source>
</evidence>
<dbReference type="Gene3D" id="3.90.1150.10">
    <property type="entry name" value="Aspartate Aminotransferase, domain 1"/>
    <property type="match status" value="1"/>
</dbReference>